<organism evidence="2 3">
    <name type="scientific">Halobacteriovorax marinus</name>
    <dbReference type="NCBI Taxonomy" id="97084"/>
    <lineage>
        <taxon>Bacteria</taxon>
        <taxon>Pseudomonadati</taxon>
        <taxon>Bdellovibrionota</taxon>
        <taxon>Bacteriovoracia</taxon>
        <taxon>Bacteriovoracales</taxon>
        <taxon>Halobacteriovoraceae</taxon>
        <taxon>Halobacteriovorax</taxon>
    </lineage>
</organism>
<dbReference type="InterPro" id="IPR038610">
    <property type="entry name" value="FliK-like_C_sf"/>
</dbReference>
<evidence type="ECO:0008006" key="4">
    <source>
        <dbReference type="Google" id="ProtNLM"/>
    </source>
</evidence>
<evidence type="ECO:0000256" key="1">
    <source>
        <dbReference type="SAM" id="MobiDB-lite"/>
    </source>
</evidence>
<accession>A0A1Y5FBG1</accession>
<evidence type="ECO:0000313" key="2">
    <source>
        <dbReference type="EMBL" id="OUR96200.1"/>
    </source>
</evidence>
<feature type="compositionally biased region" description="Low complexity" evidence="1">
    <location>
        <begin position="432"/>
        <end position="449"/>
    </location>
</feature>
<reference evidence="3" key="1">
    <citation type="journal article" date="2017" name="Proc. Natl. Acad. Sci. U.S.A.">
        <title>Simulation of Deepwater Horizon oil plume reveals substrate specialization within a complex community of hydrocarbon-degraders.</title>
        <authorList>
            <person name="Hu P."/>
            <person name="Dubinsky E.A."/>
            <person name="Probst A.J."/>
            <person name="Wang J."/>
            <person name="Sieber C.M.K."/>
            <person name="Tom L.M."/>
            <person name="Gardinali P."/>
            <person name="Banfield J.F."/>
            <person name="Atlas R.M."/>
            <person name="Andersen G.L."/>
        </authorList>
    </citation>
    <scope>NUCLEOTIDE SEQUENCE [LARGE SCALE GENOMIC DNA]</scope>
</reference>
<gene>
    <name evidence="2" type="ORF">A9Q84_07530</name>
</gene>
<sequence length="474" mass="51207">MQINSDLINSLLGTQAQGELSSGASSNVVAEEGSSSEFLSLLNETKDLAKSGVSPSEFIEGLSDEELGLSGKEKKALAKSFMDHLSEDSVKSEAPTLLAIDSKATSVQDLLNKQMPVQETPVQISDVGSQVESLPKDLKGQEVIAPKLTKEDFSTVNGTKAASGEEVVDPKISNGKLLSIKQTTKNNNNIQKMNFQSSEDFVNQSKLVSKDQGAVVANQSRNSFFPNAKNNKVLAFKNEQKAISKSVFSGKNPFLENKESSVKATNITSNEGALFEAVESVQNSETGNQSSEFSNFQNEVVAPKVSNVSSLTTGATSTKVLDFSNIQASNTEQLIDKITGYIATSRLENQESIDLLVKHDTLGNFKVTASKGQLPDQVNLEIVAGNEQGKAFFKSNEVEMIKSLSNSGVKLGDVKVVLSSDSNMQSSEKGDNNFNQNNNNFGSQRNGQSASGRDESGRERRQELWDMYRERLGA</sequence>
<dbReference type="AlphaFoldDB" id="A0A1Y5FBG1"/>
<protein>
    <recommendedName>
        <fullName evidence="4">Flagellar hook-length control protein-like C-terminal domain-containing protein</fullName>
    </recommendedName>
</protein>
<proteinExistence type="predicted"/>
<name>A0A1Y5FBG1_9BACT</name>
<comment type="caution">
    <text evidence="2">The sequence shown here is derived from an EMBL/GenBank/DDBJ whole genome shotgun (WGS) entry which is preliminary data.</text>
</comment>
<feature type="compositionally biased region" description="Basic and acidic residues" evidence="1">
    <location>
        <begin position="452"/>
        <end position="465"/>
    </location>
</feature>
<feature type="region of interest" description="Disordered" evidence="1">
    <location>
        <begin position="422"/>
        <end position="465"/>
    </location>
</feature>
<dbReference type="EMBL" id="MAAO01000006">
    <property type="protein sequence ID" value="OUR96200.1"/>
    <property type="molecule type" value="Genomic_DNA"/>
</dbReference>
<evidence type="ECO:0000313" key="3">
    <source>
        <dbReference type="Proteomes" id="UP000196531"/>
    </source>
</evidence>
<dbReference type="Proteomes" id="UP000196531">
    <property type="component" value="Unassembled WGS sequence"/>
</dbReference>
<dbReference type="Gene3D" id="3.30.750.140">
    <property type="match status" value="1"/>
</dbReference>